<protein>
    <submittedName>
        <fullName evidence="2">Uncharacterized protein</fullName>
    </submittedName>
</protein>
<feature type="chain" id="PRO_5002468637" evidence="1">
    <location>
        <begin position="21"/>
        <end position="55"/>
    </location>
</feature>
<reference evidence="2 3" key="1">
    <citation type="submission" date="2015-03" db="EMBL/GenBank/DDBJ databases">
        <title>RNA-seq based gene annotation and comparative genomics of four Zymoseptoria species reveal species-specific pathogenicity related genes and transposable element activity.</title>
        <authorList>
            <person name="Grandaubert J."/>
            <person name="Bhattacharyya A."/>
            <person name="Stukenbrock E.H."/>
        </authorList>
    </citation>
    <scope>NUCLEOTIDE SEQUENCE [LARGE SCALE GENOMIC DNA]</scope>
    <source>
        <strain evidence="2 3">Zb18110</strain>
    </source>
</reference>
<dbReference type="OrthoDB" id="10456066at2759"/>
<feature type="signal peptide" evidence="1">
    <location>
        <begin position="1"/>
        <end position="20"/>
    </location>
</feature>
<evidence type="ECO:0000313" key="2">
    <source>
        <dbReference type="EMBL" id="KJX93662.1"/>
    </source>
</evidence>
<accession>A0A0F4G9H4</accession>
<keyword evidence="3" id="KW-1185">Reference proteome</keyword>
<proteinExistence type="predicted"/>
<dbReference type="Proteomes" id="UP000033647">
    <property type="component" value="Unassembled WGS sequence"/>
</dbReference>
<sequence>MRIHPYTLLTIAFAAIGVSAELVSLGSYCAPNGKCCAPQTCQYNQCQHACADGGQ</sequence>
<name>A0A0F4G9H4_9PEZI</name>
<evidence type="ECO:0000256" key="1">
    <source>
        <dbReference type="SAM" id="SignalP"/>
    </source>
</evidence>
<evidence type="ECO:0000313" key="3">
    <source>
        <dbReference type="Proteomes" id="UP000033647"/>
    </source>
</evidence>
<dbReference type="EMBL" id="LAFY01004234">
    <property type="protein sequence ID" value="KJX93662.1"/>
    <property type="molecule type" value="Genomic_DNA"/>
</dbReference>
<comment type="caution">
    <text evidence="2">The sequence shown here is derived from an EMBL/GenBank/DDBJ whole genome shotgun (WGS) entry which is preliminary data.</text>
</comment>
<dbReference type="AlphaFoldDB" id="A0A0F4G9H4"/>
<gene>
    <name evidence="2" type="ORF">TI39_contig4275g00001</name>
</gene>
<keyword evidence="1" id="KW-0732">Signal</keyword>
<organism evidence="2 3">
    <name type="scientific">Zymoseptoria brevis</name>
    <dbReference type="NCBI Taxonomy" id="1047168"/>
    <lineage>
        <taxon>Eukaryota</taxon>
        <taxon>Fungi</taxon>
        <taxon>Dikarya</taxon>
        <taxon>Ascomycota</taxon>
        <taxon>Pezizomycotina</taxon>
        <taxon>Dothideomycetes</taxon>
        <taxon>Dothideomycetidae</taxon>
        <taxon>Mycosphaerellales</taxon>
        <taxon>Mycosphaerellaceae</taxon>
        <taxon>Zymoseptoria</taxon>
    </lineage>
</organism>